<evidence type="ECO:0000256" key="4">
    <source>
        <dbReference type="PROSITE-ProRule" id="PRU00042"/>
    </source>
</evidence>
<keyword evidence="5" id="KW-0175">Coiled coil</keyword>
<evidence type="ECO:0000313" key="7">
    <source>
        <dbReference type="EMBL" id="KAJ3203904.1"/>
    </source>
</evidence>
<dbReference type="Pfam" id="PF00096">
    <property type="entry name" value="zf-C2H2"/>
    <property type="match status" value="1"/>
</dbReference>
<dbReference type="SUPFAM" id="SSF58038">
    <property type="entry name" value="SNARE fusion complex"/>
    <property type="match status" value="2"/>
</dbReference>
<organism evidence="7 8">
    <name type="scientific">Clydaea vesicula</name>
    <dbReference type="NCBI Taxonomy" id="447962"/>
    <lineage>
        <taxon>Eukaryota</taxon>
        <taxon>Fungi</taxon>
        <taxon>Fungi incertae sedis</taxon>
        <taxon>Chytridiomycota</taxon>
        <taxon>Chytridiomycota incertae sedis</taxon>
        <taxon>Chytridiomycetes</taxon>
        <taxon>Lobulomycetales</taxon>
        <taxon>Lobulomycetaceae</taxon>
        <taxon>Clydaea</taxon>
    </lineage>
</organism>
<dbReference type="SMART" id="SM00355">
    <property type="entry name" value="ZnF_C2H2"/>
    <property type="match status" value="3"/>
</dbReference>
<reference evidence="7" key="1">
    <citation type="submission" date="2020-05" db="EMBL/GenBank/DDBJ databases">
        <title>Phylogenomic resolution of chytrid fungi.</title>
        <authorList>
            <person name="Stajich J.E."/>
            <person name="Amses K."/>
            <person name="Simmons R."/>
            <person name="Seto K."/>
            <person name="Myers J."/>
            <person name="Bonds A."/>
            <person name="Quandt C.A."/>
            <person name="Barry K."/>
            <person name="Liu P."/>
            <person name="Grigoriev I."/>
            <person name="Longcore J.E."/>
            <person name="James T.Y."/>
        </authorList>
    </citation>
    <scope>NUCLEOTIDE SEQUENCE</scope>
    <source>
        <strain evidence="7">JEL0476</strain>
    </source>
</reference>
<feature type="domain" description="C2H2-type" evidence="6">
    <location>
        <begin position="315"/>
        <end position="345"/>
    </location>
</feature>
<gene>
    <name evidence="7" type="ORF">HK099_001332</name>
</gene>
<dbReference type="InterPro" id="IPR013087">
    <property type="entry name" value="Znf_C2H2_type"/>
</dbReference>
<keyword evidence="8" id="KW-1185">Reference proteome</keyword>
<feature type="non-terminal residue" evidence="7">
    <location>
        <position position="414"/>
    </location>
</feature>
<keyword evidence="1" id="KW-0479">Metal-binding</keyword>
<dbReference type="GO" id="GO:0000981">
    <property type="term" value="F:DNA-binding transcription factor activity, RNA polymerase II-specific"/>
    <property type="evidence" value="ECO:0007669"/>
    <property type="project" value="TreeGrafter"/>
</dbReference>
<name>A0AAD5TUG1_9FUNG</name>
<dbReference type="PROSITE" id="PS00028">
    <property type="entry name" value="ZINC_FINGER_C2H2_1"/>
    <property type="match status" value="2"/>
</dbReference>
<dbReference type="GO" id="GO:0008270">
    <property type="term" value="F:zinc ion binding"/>
    <property type="evidence" value="ECO:0007669"/>
    <property type="project" value="UniProtKB-KW"/>
</dbReference>
<evidence type="ECO:0000313" key="8">
    <source>
        <dbReference type="Proteomes" id="UP001211065"/>
    </source>
</evidence>
<dbReference type="InterPro" id="IPR036236">
    <property type="entry name" value="Znf_C2H2_sf"/>
</dbReference>
<proteinExistence type="predicted"/>
<dbReference type="Gene3D" id="3.30.160.60">
    <property type="entry name" value="Classic Zinc Finger"/>
    <property type="match status" value="2"/>
</dbReference>
<dbReference type="SUPFAM" id="SSF57667">
    <property type="entry name" value="beta-beta-alpha zinc fingers"/>
    <property type="match status" value="1"/>
</dbReference>
<feature type="domain" description="C2H2-type" evidence="6">
    <location>
        <begin position="346"/>
        <end position="373"/>
    </location>
</feature>
<evidence type="ECO:0000259" key="6">
    <source>
        <dbReference type="PROSITE" id="PS50157"/>
    </source>
</evidence>
<dbReference type="Proteomes" id="UP001211065">
    <property type="component" value="Unassembled WGS sequence"/>
</dbReference>
<feature type="domain" description="C2H2-type" evidence="6">
    <location>
        <begin position="376"/>
        <end position="403"/>
    </location>
</feature>
<feature type="coiled-coil region" evidence="5">
    <location>
        <begin position="100"/>
        <end position="134"/>
    </location>
</feature>
<dbReference type="PANTHER" id="PTHR23235">
    <property type="entry name" value="KRUEPPEL-LIKE TRANSCRIPTION FACTOR"/>
    <property type="match status" value="1"/>
</dbReference>
<dbReference type="Gene3D" id="1.20.5.110">
    <property type="match status" value="2"/>
</dbReference>
<sequence>SKKEEILATALQREKVELFQNLENDVNILKQQQDANSNFNLMKKFEKLNNKVINQSLEKEITQVEIKLDSVRNESLQTIKNSCLLLNQTDEVANKNLVKLNIQTEKLNKISKDLQKTENLALEAKINSKELKKLNRWFIFPNIPRKQNKVKHVDNQETMENEEILVKQEILTKFDEIDTKNNDCLTEDEENDSVEVEINEGLKYLGNGLLGLKQKALLMSEELDRQSNWIKNNQDISNRTDEFIRLAQKSVDENLMDFKIQINPTANASYRDANNCNVENEINCNSNTNVQDDENAATVSSSLKTEKNCKNEKKHCCPEPGCYKKYTRNANMNSHQQSKHKRQFPYQCKYCVSTFPRKYDLDRHIKVHKIEKIKPFQCFLCKSKFSRKDALVRHNKRTKNRSPCEAKRRIIPET</sequence>
<dbReference type="EMBL" id="JADGJW010001364">
    <property type="protein sequence ID" value="KAJ3203904.1"/>
    <property type="molecule type" value="Genomic_DNA"/>
</dbReference>
<dbReference type="PANTHER" id="PTHR23235:SF120">
    <property type="entry name" value="KRUPPEL-LIKE FACTOR 15"/>
    <property type="match status" value="1"/>
</dbReference>
<comment type="caution">
    <text evidence="7">The sequence shown here is derived from an EMBL/GenBank/DDBJ whole genome shotgun (WGS) entry which is preliminary data.</text>
</comment>
<evidence type="ECO:0000256" key="5">
    <source>
        <dbReference type="SAM" id="Coils"/>
    </source>
</evidence>
<evidence type="ECO:0000256" key="2">
    <source>
        <dbReference type="ARBA" id="ARBA00022771"/>
    </source>
</evidence>
<dbReference type="GO" id="GO:0000978">
    <property type="term" value="F:RNA polymerase II cis-regulatory region sequence-specific DNA binding"/>
    <property type="evidence" value="ECO:0007669"/>
    <property type="project" value="TreeGrafter"/>
</dbReference>
<protein>
    <recommendedName>
        <fullName evidence="6">C2H2-type domain-containing protein</fullName>
    </recommendedName>
</protein>
<accession>A0AAD5TUG1</accession>
<dbReference type="PROSITE" id="PS50157">
    <property type="entry name" value="ZINC_FINGER_C2H2_2"/>
    <property type="match status" value="3"/>
</dbReference>
<evidence type="ECO:0000256" key="3">
    <source>
        <dbReference type="ARBA" id="ARBA00022833"/>
    </source>
</evidence>
<keyword evidence="2 4" id="KW-0863">Zinc-finger</keyword>
<dbReference type="AlphaFoldDB" id="A0AAD5TUG1"/>
<keyword evidence="3" id="KW-0862">Zinc</keyword>
<feature type="non-terminal residue" evidence="7">
    <location>
        <position position="1"/>
    </location>
</feature>
<evidence type="ECO:0000256" key="1">
    <source>
        <dbReference type="ARBA" id="ARBA00022723"/>
    </source>
</evidence>